<sequence length="159" mass="17098">MSDVIISICTVCFVFFYTSPLATLPSILLYRPNCGPTPPSIPTFGIAANLRKEVIRNKIRAIGKMARVFSVLREESESVLQLKGLTPTGALPLGALSGGKTSLKNALQGFSPNHKITSFAEAKGLDAINERMPPRKDAPPSPADESTQDHNHTQSNAHS</sequence>
<feature type="compositionally biased region" description="Basic and acidic residues" evidence="1">
    <location>
        <begin position="128"/>
        <end position="138"/>
    </location>
</feature>
<gene>
    <name evidence="2" type="ORF">HHI36_019304</name>
</gene>
<evidence type="ECO:0000256" key="1">
    <source>
        <dbReference type="SAM" id="MobiDB-lite"/>
    </source>
</evidence>
<organism evidence="2 3">
    <name type="scientific">Cryptolaemus montrouzieri</name>
    <dbReference type="NCBI Taxonomy" id="559131"/>
    <lineage>
        <taxon>Eukaryota</taxon>
        <taxon>Metazoa</taxon>
        <taxon>Ecdysozoa</taxon>
        <taxon>Arthropoda</taxon>
        <taxon>Hexapoda</taxon>
        <taxon>Insecta</taxon>
        <taxon>Pterygota</taxon>
        <taxon>Neoptera</taxon>
        <taxon>Endopterygota</taxon>
        <taxon>Coleoptera</taxon>
        <taxon>Polyphaga</taxon>
        <taxon>Cucujiformia</taxon>
        <taxon>Coccinelloidea</taxon>
        <taxon>Coccinellidae</taxon>
        <taxon>Scymninae</taxon>
        <taxon>Scymnini</taxon>
        <taxon>Cryptolaemus</taxon>
    </lineage>
</organism>
<accession>A0ABD2P3K2</accession>
<dbReference type="AlphaFoldDB" id="A0ABD2P3K2"/>
<name>A0ABD2P3K2_9CUCU</name>
<reference evidence="2 3" key="1">
    <citation type="journal article" date="2021" name="BMC Biol.">
        <title>Horizontally acquired antibacterial genes associated with adaptive radiation of ladybird beetles.</title>
        <authorList>
            <person name="Li H.S."/>
            <person name="Tang X.F."/>
            <person name="Huang Y.H."/>
            <person name="Xu Z.Y."/>
            <person name="Chen M.L."/>
            <person name="Du X.Y."/>
            <person name="Qiu B.Y."/>
            <person name="Chen P.T."/>
            <person name="Zhang W."/>
            <person name="Slipinski A."/>
            <person name="Escalona H.E."/>
            <person name="Waterhouse R.M."/>
            <person name="Zwick A."/>
            <person name="Pang H."/>
        </authorList>
    </citation>
    <scope>NUCLEOTIDE SEQUENCE [LARGE SCALE GENOMIC DNA]</scope>
    <source>
        <strain evidence="2">SYSU2018</strain>
    </source>
</reference>
<proteinExistence type="predicted"/>
<dbReference type="Proteomes" id="UP001516400">
    <property type="component" value="Unassembled WGS sequence"/>
</dbReference>
<dbReference type="InterPro" id="IPR029052">
    <property type="entry name" value="Metallo-depent_PP-like"/>
</dbReference>
<keyword evidence="3" id="KW-1185">Reference proteome</keyword>
<evidence type="ECO:0000313" key="3">
    <source>
        <dbReference type="Proteomes" id="UP001516400"/>
    </source>
</evidence>
<dbReference type="PANTHER" id="PTHR45673">
    <property type="entry name" value="SERINE/THREONINE-PROTEIN PHOSPHATASE 2B CATALYTIC SUBUNIT 1-RELATED"/>
    <property type="match status" value="1"/>
</dbReference>
<dbReference type="SUPFAM" id="SSF56300">
    <property type="entry name" value="Metallo-dependent phosphatases"/>
    <property type="match status" value="1"/>
</dbReference>
<dbReference type="InterPro" id="IPR043360">
    <property type="entry name" value="PP2B"/>
</dbReference>
<evidence type="ECO:0000313" key="2">
    <source>
        <dbReference type="EMBL" id="KAL3285185.1"/>
    </source>
</evidence>
<comment type="caution">
    <text evidence="2">The sequence shown here is derived from an EMBL/GenBank/DDBJ whole genome shotgun (WGS) entry which is preliminary data.</text>
</comment>
<protein>
    <submittedName>
        <fullName evidence="2">Uncharacterized protein</fullName>
    </submittedName>
</protein>
<dbReference type="EMBL" id="JABFTP020000165">
    <property type="protein sequence ID" value="KAL3285185.1"/>
    <property type="molecule type" value="Genomic_DNA"/>
</dbReference>
<feature type="region of interest" description="Disordered" evidence="1">
    <location>
        <begin position="123"/>
        <end position="159"/>
    </location>
</feature>